<dbReference type="AlphaFoldDB" id="A0A3N4HMQ7"/>
<keyword evidence="1" id="KW-0175">Coiled coil</keyword>
<proteinExistence type="predicted"/>
<keyword evidence="3" id="KW-1185">Reference proteome</keyword>
<evidence type="ECO:0000313" key="3">
    <source>
        <dbReference type="Proteomes" id="UP000275078"/>
    </source>
</evidence>
<evidence type="ECO:0000313" key="2">
    <source>
        <dbReference type="EMBL" id="RPA75029.1"/>
    </source>
</evidence>
<organism evidence="2 3">
    <name type="scientific">Ascobolus immersus RN42</name>
    <dbReference type="NCBI Taxonomy" id="1160509"/>
    <lineage>
        <taxon>Eukaryota</taxon>
        <taxon>Fungi</taxon>
        <taxon>Dikarya</taxon>
        <taxon>Ascomycota</taxon>
        <taxon>Pezizomycotina</taxon>
        <taxon>Pezizomycetes</taxon>
        <taxon>Pezizales</taxon>
        <taxon>Ascobolaceae</taxon>
        <taxon>Ascobolus</taxon>
    </lineage>
</organism>
<dbReference type="EMBL" id="ML119773">
    <property type="protein sequence ID" value="RPA75029.1"/>
    <property type="molecule type" value="Genomic_DNA"/>
</dbReference>
<gene>
    <name evidence="2" type="ORF">BJ508DRAFT_339291</name>
</gene>
<accession>A0A3N4HMQ7</accession>
<protein>
    <submittedName>
        <fullName evidence="2">Uncharacterized protein</fullName>
    </submittedName>
</protein>
<evidence type="ECO:0000256" key="1">
    <source>
        <dbReference type="SAM" id="Coils"/>
    </source>
</evidence>
<name>A0A3N4HMQ7_ASCIM</name>
<feature type="coiled-coil region" evidence="1">
    <location>
        <begin position="185"/>
        <end position="226"/>
    </location>
</feature>
<sequence length="303" mass="33794">MTAHNLRPEGLDAYQYHNSLAKPGVERKKVPQPHIPFLFFIQFLQTESHDTNFLERSNPDQPLRAILNSARDFTAAIPSAITPGALRRRLSLPALASKATTSSSPFVIPAEVQEEVQELRHHPPLTIEAGVATTTTNPFNSARAFGGNPTSAVSFPTQAACSLCGVPNSAWVDWQAEKTRIAKKRDEMARKKIESEKGLKEAEEKVKKSEERTRVLENEKAAWEEREKLLRIVVKASDAALDGIASEREGVRSEREAIKREREAVAVLEAEWEAPLYYKEQELQATIESAGIMMDDAYLPQGH</sequence>
<dbReference type="Proteomes" id="UP000275078">
    <property type="component" value="Unassembled WGS sequence"/>
</dbReference>
<reference evidence="2 3" key="1">
    <citation type="journal article" date="2018" name="Nat. Ecol. Evol.">
        <title>Pezizomycetes genomes reveal the molecular basis of ectomycorrhizal truffle lifestyle.</title>
        <authorList>
            <person name="Murat C."/>
            <person name="Payen T."/>
            <person name="Noel B."/>
            <person name="Kuo A."/>
            <person name="Morin E."/>
            <person name="Chen J."/>
            <person name="Kohler A."/>
            <person name="Krizsan K."/>
            <person name="Balestrini R."/>
            <person name="Da Silva C."/>
            <person name="Montanini B."/>
            <person name="Hainaut M."/>
            <person name="Levati E."/>
            <person name="Barry K.W."/>
            <person name="Belfiori B."/>
            <person name="Cichocki N."/>
            <person name="Clum A."/>
            <person name="Dockter R.B."/>
            <person name="Fauchery L."/>
            <person name="Guy J."/>
            <person name="Iotti M."/>
            <person name="Le Tacon F."/>
            <person name="Lindquist E.A."/>
            <person name="Lipzen A."/>
            <person name="Malagnac F."/>
            <person name="Mello A."/>
            <person name="Molinier V."/>
            <person name="Miyauchi S."/>
            <person name="Poulain J."/>
            <person name="Riccioni C."/>
            <person name="Rubini A."/>
            <person name="Sitrit Y."/>
            <person name="Splivallo R."/>
            <person name="Traeger S."/>
            <person name="Wang M."/>
            <person name="Zifcakova L."/>
            <person name="Wipf D."/>
            <person name="Zambonelli A."/>
            <person name="Paolocci F."/>
            <person name="Nowrousian M."/>
            <person name="Ottonello S."/>
            <person name="Baldrian P."/>
            <person name="Spatafora J.W."/>
            <person name="Henrissat B."/>
            <person name="Nagy L.G."/>
            <person name="Aury J.M."/>
            <person name="Wincker P."/>
            <person name="Grigoriev I.V."/>
            <person name="Bonfante P."/>
            <person name="Martin F.M."/>
        </authorList>
    </citation>
    <scope>NUCLEOTIDE SEQUENCE [LARGE SCALE GENOMIC DNA]</scope>
    <source>
        <strain evidence="2 3">RN42</strain>
    </source>
</reference>